<protein>
    <submittedName>
        <fullName evidence="7">LapA family protein</fullName>
    </submittedName>
</protein>
<keyword evidence="1" id="KW-1003">Cell membrane</keyword>
<evidence type="ECO:0000256" key="3">
    <source>
        <dbReference type="ARBA" id="ARBA00022989"/>
    </source>
</evidence>
<comment type="caution">
    <text evidence="7">The sequence shown here is derived from an EMBL/GenBank/DDBJ whole genome shotgun (WGS) entry which is preliminary data.</text>
</comment>
<keyword evidence="4 5" id="KW-0472">Membrane</keyword>
<proteinExistence type="predicted"/>
<keyword evidence="3 5" id="KW-1133">Transmembrane helix</keyword>
<evidence type="ECO:0000259" key="6">
    <source>
        <dbReference type="Pfam" id="PF06305"/>
    </source>
</evidence>
<evidence type="ECO:0000256" key="2">
    <source>
        <dbReference type="ARBA" id="ARBA00022692"/>
    </source>
</evidence>
<sequence length="66" mass="7452">MNFRTIIGLLIALVIVIFSIQNAEVTDVKFFIWKLSMSRVLIILGSFAIGVLVGYLLSLRKIINKK</sequence>
<keyword evidence="8" id="KW-1185">Reference proteome</keyword>
<accession>A0ABS4BNZ2</accession>
<evidence type="ECO:0000256" key="1">
    <source>
        <dbReference type="ARBA" id="ARBA00022475"/>
    </source>
</evidence>
<dbReference type="InterPro" id="IPR010445">
    <property type="entry name" value="LapA_dom"/>
</dbReference>
<dbReference type="RefSeq" id="WP_209651648.1">
    <property type="nucleotide sequence ID" value="NZ_JAGJCB010000001.1"/>
</dbReference>
<name>A0ABS4BNZ2_9FLAO</name>
<evidence type="ECO:0000256" key="5">
    <source>
        <dbReference type="SAM" id="Phobius"/>
    </source>
</evidence>
<gene>
    <name evidence="7" type="ORF">J8H85_00670</name>
</gene>
<organism evidence="7 8">
    <name type="scientific">Mariniflexile gromovii</name>
    <dbReference type="NCBI Taxonomy" id="362523"/>
    <lineage>
        <taxon>Bacteria</taxon>
        <taxon>Pseudomonadati</taxon>
        <taxon>Bacteroidota</taxon>
        <taxon>Flavobacteriia</taxon>
        <taxon>Flavobacteriales</taxon>
        <taxon>Flavobacteriaceae</taxon>
        <taxon>Mariniflexile</taxon>
    </lineage>
</organism>
<evidence type="ECO:0000313" key="8">
    <source>
        <dbReference type="Proteomes" id="UP000670776"/>
    </source>
</evidence>
<dbReference type="EMBL" id="JAGJCB010000001">
    <property type="protein sequence ID" value="MBP0902324.1"/>
    <property type="molecule type" value="Genomic_DNA"/>
</dbReference>
<reference evidence="7 8" key="1">
    <citation type="submission" date="2021-04" db="EMBL/GenBank/DDBJ databases">
        <title>Mariniflexile gromovii gen. nov., sp. nov., a gliding bacterium isolated from the sea urchin Strongylocentrotus intermedius.</title>
        <authorList>
            <person name="Ko S."/>
            <person name="Le V."/>
            <person name="Ahn C.-Y."/>
            <person name="Oh H.-M."/>
        </authorList>
    </citation>
    <scope>NUCLEOTIDE SEQUENCE [LARGE SCALE GENOMIC DNA]</scope>
    <source>
        <strain evidence="7 8">KCTC 12570</strain>
    </source>
</reference>
<dbReference type="Pfam" id="PF06305">
    <property type="entry name" value="LapA_dom"/>
    <property type="match status" value="1"/>
</dbReference>
<keyword evidence="2 5" id="KW-0812">Transmembrane</keyword>
<feature type="domain" description="Lipopolysaccharide assembly protein A" evidence="6">
    <location>
        <begin position="21"/>
        <end position="63"/>
    </location>
</feature>
<feature type="transmembrane region" description="Helical" evidence="5">
    <location>
        <begin position="39"/>
        <end position="57"/>
    </location>
</feature>
<evidence type="ECO:0000256" key="4">
    <source>
        <dbReference type="ARBA" id="ARBA00023136"/>
    </source>
</evidence>
<evidence type="ECO:0000313" key="7">
    <source>
        <dbReference type="EMBL" id="MBP0902324.1"/>
    </source>
</evidence>
<dbReference type="PANTHER" id="PTHR41335:SF1">
    <property type="entry name" value="MEMBRANE PROTEIN"/>
    <property type="match status" value="1"/>
</dbReference>
<dbReference type="Proteomes" id="UP000670776">
    <property type="component" value="Unassembled WGS sequence"/>
</dbReference>
<dbReference type="PANTHER" id="PTHR41335">
    <property type="entry name" value="MEMBRANE PROTEIN-RELATED"/>
    <property type="match status" value="1"/>
</dbReference>